<feature type="non-terminal residue" evidence="1">
    <location>
        <position position="1"/>
    </location>
</feature>
<proteinExistence type="evidence at transcript level"/>
<dbReference type="Gene3D" id="3.40.50.1820">
    <property type="entry name" value="alpha/beta hydrolase"/>
    <property type="match status" value="1"/>
</dbReference>
<dbReference type="InterPro" id="IPR029058">
    <property type="entry name" value="AB_hydrolase_fold"/>
</dbReference>
<reference evidence="1" key="1">
    <citation type="submission" date="2016-02" db="EMBL/GenBank/DDBJ databases">
        <title>RNAseq analyses of the midgut from blood- or serum-fed Ixodes ricinus ticks.</title>
        <authorList>
            <person name="Perner J."/>
            <person name="Provaznik J."/>
            <person name="Schrenkova J."/>
            <person name="Urbanova V."/>
            <person name="Ribeiro J.M."/>
            <person name="Kopacek P."/>
        </authorList>
    </citation>
    <scope>NUCLEOTIDE SEQUENCE</scope>
    <source>
        <tissue evidence="1">Gut</tissue>
    </source>
</reference>
<evidence type="ECO:0000313" key="1">
    <source>
        <dbReference type="EMBL" id="JAP72155.1"/>
    </source>
</evidence>
<accession>A0A131Y100</accession>
<feature type="non-terminal residue" evidence="1">
    <location>
        <position position="211"/>
    </location>
</feature>
<name>A0A131Y100_IXORI</name>
<dbReference type="AlphaFoldDB" id="A0A131Y100"/>
<organism evidence="1">
    <name type="scientific">Ixodes ricinus</name>
    <name type="common">Common tick</name>
    <name type="synonym">Acarus ricinus</name>
    <dbReference type="NCBI Taxonomy" id="34613"/>
    <lineage>
        <taxon>Eukaryota</taxon>
        <taxon>Metazoa</taxon>
        <taxon>Ecdysozoa</taxon>
        <taxon>Arthropoda</taxon>
        <taxon>Chelicerata</taxon>
        <taxon>Arachnida</taxon>
        <taxon>Acari</taxon>
        <taxon>Parasitiformes</taxon>
        <taxon>Ixodida</taxon>
        <taxon>Ixodoidea</taxon>
        <taxon>Ixodidae</taxon>
        <taxon>Ixodinae</taxon>
        <taxon>Ixodes</taxon>
    </lineage>
</organism>
<sequence>QIAVFAALAPVTTITHIKSPIRLLAPMCRVSQVTLKILGVGELGKSSRLMKLVRRKACASRYTKAICSNLMFLLFGPETKFMNKTRLYVYLTHDPAGTSVKNVVHFGQMINSKKFRKFDYGPKRNLKLYGQREPPEYPLERIRAPVALFWSPTDWMAPSRDVQGLKKRLRSLVLDYKMPIDDFGHLDFLFGIDVTKVLYAKVVALFQHYLK</sequence>
<protein>
    <submittedName>
        <fullName evidence="1">Putative triglyceride lipase-cholesterol esterase</fullName>
    </submittedName>
</protein>
<dbReference type="SUPFAM" id="SSF53474">
    <property type="entry name" value="alpha/beta-Hydrolases"/>
    <property type="match status" value="1"/>
</dbReference>
<dbReference type="PANTHER" id="PTHR11005">
    <property type="entry name" value="LYSOSOMAL ACID LIPASE-RELATED"/>
    <property type="match status" value="1"/>
</dbReference>
<dbReference type="EMBL" id="GEFM01003641">
    <property type="protein sequence ID" value="JAP72155.1"/>
    <property type="molecule type" value="mRNA"/>
</dbReference>